<dbReference type="RefSeq" id="WP_090028411.1">
    <property type="nucleotide sequence ID" value="NZ_FNEB01000004.1"/>
</dbReference>
<dbReference type="Pfam" id="PF09968">
    <property type="entry name" value="DUF2202"/>
    <property type="match status" value="1"/>
</dbReference>
<keyword evidence="3" id="KW-1185">Reference proteome</keyword>
<sequence>MKQYKFSSMGKQKLKSFEHGHDSGTTVDAHASDDSSHTSATYSDAAVSELLYMIEEEKLAGDIYEAFYDLYGVKIFDNIAQSEDKHFDALIQVADSLDIDTDRFVLADAGEFTNPELQEMYDTLLAEGSESLTDALEVGLAIEEKDMVDIAAAIEDVEGTQLAEVYDNLLTGSSYHLDAFALMLA</sequence>
<dbReference type="InterPro" id="IPR012347">
    <property type="entry name" value="Ferritin-like"/>
</dbReference>
<dbReference type="STRING" id="490829.SAMN05421850_10456"/>
<dbReference type="OrthoDB" id="9801086at2"/>
<dbReference type="InterPro" id="IPR019243">
    <property type="entry name" value="DUF2202"/>
</dbReference>
<dbReference type="Gene3D" id="1.20.1260.10">
    <property type="match status" value="1"/>
</dbReference>
<dbReference type="EMBL" id="FNEB01000004">
    <property type="protein sequence ID" value="SDI63308.1"/>
    <property type="molecule type" value="Genomic_DNA"/>
</dbReference>
<organism evidence="2 3">
    <name type="scientific">Lutimaribacter saemankumensis</name>
    <dbReference type="NCBI Taxonomy" id="490829"/>
    <lineage>
        <taxon>Bacteria</taxon>
        <taxon>Pseudomonadati</taxon>
        <taxon>Pseudomonadota</taxon>
        <taxon>Alphaproteobacteria</taxon>
        <taxon>Rhodobacterales</taxon>
        <taxon>Roseobacteraceae</taxon>
        <taxon>Lutimaribacter</taxon>
    </lineage>
</organism>
<gene>
    <name evidence="2" type="ORF">SAMN05421850_10456</name>
</gene>
<proteinExistence type="predicted"/>
<protein>
    <recommendedName>
        <fullName evidence="1">DUF2202 domain-containing protein</fullName>
    </recommendedName>
</protein>
<evidence type="ECO:0000313" key="2">
    <source>
        <dbReference type="EMBL" id="SDI63308.1"/>
    </source>
</evidence>
<dbReference type="SUPFAM" id="SSF47240">
    <property type="entry name" value="Ferritin-like"/>
    <property type="match status" value="1"/>
</dbReference>
<evidence type="ECO:0000259" key="1">
    <source>
        <dbReference type="Pfam" id="PF09968"/>
    </source>
</evidence>
<accession>A0A1G8M5U2</accession>
<name>A0A1G8M5U2_9RHOB</name>
<dbReference type="AlphaFoldDB" id="A0A1G8M5U2"/>
<reference evidence="2 3" key="1">
    <citation type="submission" date="2016-10" db="EMBL/GenBank/DDBJ databases">
        <authorList>
            <person name="de Groot N.N."/>
        </authorList>
    </citation>
    <scope>NUCLEOTIDE SEQUENCE [LARGE SCALE GENOMIC DNA]</scope>
    <source>
        <strain evidence="2 3">DSM 28010</strain>
    </source>
</reference>
<evidence type="ECO:0000313" key="3">
    <source>
        <dbReference type="Proteomes" id="UP000199340"/>
    </source>
</evidence>
<dbReference type="InterPro" id="IPR009078">
    <property type="entry name" value="Ferritin-like_SF"/>
</dbReference>
<dbReference type="Proteomes" id="UP000199340">
    <property type="component" value="Unassembled WGS sequence"/>
</dbReference>
<feature type="domain" description="DUF2202" evidence="1">
    <location>
        <begin position="49"/>
        <end position="181"/>
    </location>
</feature>
<dbReference type="CDD" id="cd01048">
    <property type="entry name" value="Ferritin_like_AB2"/>
    <property type="match status" value="1"/>
</dbReference>